<dbReference type="RefSeq" id="WP_070236913.1">
    <property type="nucleotide sequence ID" value="NZ_CP017478.1"/>
</dbReference>
<dbReference type="SUPFAM" id="SSF47413">
    <property type="entry name" value="lambda repressor-like DNA-binding domains"/>
    <property type="match status" value="1"/>
</dbReference>
<dbReference type="PROSITE" id="PS50943">
    <property type="entry name" value="HTH_CROC1"/>
    <property type="match status" value="1"/>
</dbReference>
<sequence length="75" mass="8647">MNFLSKNIRHIRTLKGLSQEVLAEDLKVTRSRISSYEESRAKPPINFLLDLSDYFEISIDTLVKNDLSIVKEGHI</sequence>
<evidence type="ECO:0000313" key="4">
    <source>
        <dbReference type="Proteomes" id="UP000176050"/>
    </source>
</evidence>
<keyword evidence="1" id="KW-0238">DNA-binding</keyword>
<dbReference type="PANTHER" id="PTHR46558">
    <property type="entry name" value="TRACRIPTIONAL REGULATORY PROTEIN-RELATED-RELATED"/>
    <property type="match status" value="1"/>
</dbReference>
<dbReference type="STRING" id="1850246.LPB138_08700"/>
<dbReference type="InterPro" id="IPR010982">
    <property type="entry name" value="Lambda_DNA-bd_dom_sf"/>
</dbReference>
<dbReference type="Proteomes" id="UP000176050">
    <property type="component" value="Chromosome"/>
</dbReference>
<gene>
    <name evidence="3" type="ORF">LPB138_08700</name>
</gene>
<dbReference type="Pfam" id="PF01381">
    <property type="entry name" value="HTH_3"/>
    <property type="match status" value="1"/>
</dbReference>
<evidence type="ECO:0000259" key="2">
    <source>
        <dbReference type="PROSITE" id="PS50943"/>
    </source>
</evidence>
<organism evidence="3 4">
    <name type="scientific">Urechidicola croceus</name>
    <dbReference type="NCBI Taxonomy" id="1850246"/>
    <lineage>
        <taxon>Bacteria</taxon>
        <taxon>Pseudomonadati</taxon>
        <taxon>Bacteroidota</taxon>
        <taxon>Flavobacteriia</taxon>
        <taxon>Flavobacteriales</taxon>
        <taxon>Flavobacteriaceae</taxon>
        <taxon>Urechidicola</taxon>
    </lineage>
</organism>
<dbReference type="EMBL" id="CP017478">
    <property type="protein sequence ID" value="AOW20749.1"/>
    <property type="molecule type" value="Genomic_DNA"/>
</dbReference>
<dbReference type="CDD" id="cd00093">
    <property type="entry name" value="HTH_XRE"/>
    <property type="match status" value="1"/>
</dbReference>
<name>A0A1D8P855_9FLAO</name>
<protein>
    <recommendedName>
        <fullName evidence="2">HTH cro/C1-type domain-containing protein</fullName>
    </recommendedName>
</protein>
<dbReference type="SMART" id="SM00530">
    <property type="entry name" value="HTH_XRE"/>
    <property type="match status" value="1"/>
</dbReference>
<dbReference type="InterPro" id="IPR001387">
    <property type="entry name" value="Cro/C1-type_HTH"/>
</dbReference>
<dbReference type="GO" id="GO:0003677">
    <property type="term" value="F:DNA binding"/>
    <property type="evidence" value="ECO:0007669"/>
    <property type="project" value="UniProtKB-KW"/>
</dbReference>
<keyword evidence="4" id="KW-1185">Reference proteome</keyword>
<proteinExistence type="predicted"/>
<dbReference type="Gene3D" id="1.10.260.40">
    <property type="entry name" value="lambda repressor-like DNA-binding domains"/>
    <property type="match status" value="1"/>
</dbReference>
<evidence type="ECO:0000256" key="1">
    <source>
        <dbReference type="ARBA" id="ARBA00023125"/>
    </source>
</evidence>
<dbReference type="KEGG" id="lul:LPB138_08700"/>
<evidence type="ECO:0000313" key="3">
    <source>
        <dbReference type="EMBL" id="AOW20749.1"/>
    </source>
</evidence>
<dbReference type="AlphaFoldDB" id="A0A1D8P855"/>
<reference evidence="3 4" key="1">
    <citation type="submission" date="2016-10" db="EMBL/GenBank/DDBJ databases">
        <title>Lutibacter sp. LPB0138, isolated from marine gastropod.</title>
        <authorList>
            <person name="Kim E."/>
            <person name="Yi H."/>
        </authorList>
    </citation>
    <scope>NUCLEOTIDE SEQUENCE [LARGE SCALE GENOMIC DNA]</scope>
    <source>
        <strain evidence="3 4">LPB0138</strain>
    </source>
</reference>
<accession>A0A1D8P855</accession>
<dbReference type="PANTHER" id="PTHR46558:SF4">
    <property type="entry name" value="DNA-BIDING PHAGE PROTEIN"/>
    <property type="match status" value="1"/>
</dbReference>
<feature type="domain" description="HTH cro/C1-type" evidence="2">
    <location>
        <begin position="8"/>
        <end position="62"/>
    </location>
</feature>